<keyword evidence="5 8" id="KW-1133">Transmembrane helix</keyword>
<feature type="compositionally biased region" description="Polar residues" evidence="7">
    <location>
        <begin position="302"/>
        <end position="314"/>
    </location>
</feature>
<evidence type="ECO:0000313" key="12">
    <source>
        <dbReference type="EMBL" id="NNG37130.1"/>
    </source>
</evidence>
<evidence type="ECO:0000313" key="13">
    <source>
        <dbReference type="Proteomes" id="UP000562984"/>
    </source>
</evidence>
<organism evidence="12 13">
    <name type="scientific">Nakamurella aerolata</name>
    <dbReference type="NCBI Taxonomy" id="1656892"/>
    <lineage>
        <taxon>Bacteria</taxon>
        <taxon>Bacillati</taxon>
        <taxon>Actinomycetota</taxon>
        <taxon>Actinomycetes</taxon>
        <taxon>Nakamurellales</taxon>
        <taxon>Nakamurellaceae</taxon>
        <taxon>Nakamurella</taxon>
    </lineage>
</organism>
<dbReference type="Pfam" id="PF21088">
    <property type="entry name" value="MS_channel_1st"/>
    <property type="match status" value="1"/>
</dbReference>
<dbReference type="Gene3D" id="3.30.70.100">
    <property type="match status" value="1"/>
</dbReference>
<dbReference type="InterPro" id="IPR010920">
    <property type="entry name" value="LSM_dom_sf"/>
</dbReference>
<accession>A0A849AF84</accession>
<feature type="domain" description="Mechanosensitive ion channel MscS C-terminal" evidence="10">
    <location>
        <begin position="204"/>
        <end position="284"/>
    </location>
</feature>
<comment type="caution">
    <text evidence="12">The sequence shown here is derived from an EMBL/GenBank/DDBJ whole genome shotgun (WGS) entry which is preliminary data.</text>
</comment>
<evidence type="ECO:0000259" key="11">
    <source>
        <dbReference type="Pfam" id="PF21088"/>
    </source>
</evidence>
<feature type="domain" description="Mechanosensitive ion channel transmembrane helices 2/3" evidence="11">
    <location>
        <begin position="86"/>
        <end position="126"/>
    </location>
</feature>
<dbReference type="InterPro" id="IPR011066">
    <property type="entry name" value="MscS_channel_C_sf"/>
</dbReference>
<dbReference type="PANTHER" id="PTHR30460:SF0">
    <property type="entry name" value="MODERATE CONDUCTANCE MECHANOSENSITIVE CHANNEL YBIO"/>
    <property type="match status" value="1"/>
</dbReference>
<name>A0A849AF84_9ACTN</name>
<dbReference type="GO" id="GO:0008381">
    <property type="term" value="F:mechanosensitive monoatomic ion channel activity"/>
    <property type="evidence" value="ECO:0007669"/>
    <property type="project" value="InterPro"/>
</dbReference>
<evidence type="ECO:0000256" key="2">
    <source>
        <dbReference type="ARBA" id="ARBA00008017"/>
    </source>
</evidence>
<evidence type="ECO:0000259" key="10">
    <source>
        <dbReference type="Pfam" id="PF21082"/>
    </source>
</evidence>
<dbReference type="InterPro" id="IPR006685">
    <property type="entry name" value="MscS_channel_2nd"/>
</dbReference>
<dbReference type="InterPro" id="IPR049278">
    <property type="entry name" value="MS_channel_C"/>
</dbReference>
<dbReference type="SUPFAM" id="SSF82689">
    <property type="entry name" value="Mechanosensitive channel protein MscS (YggB), C-terminal domain"/>
    <property type="match status" value="1"/>
</dbReference>
<evidence type="ECO:0000256" key="4">
    <source>
        <dbReference type="ARBA" id="ARBA00022692"/>
    </source>
</evidence>
<dbReference type="SUPFAM" id="SSF82861">
    <property type="entry name" value="Mechanosensitive channel protein MscS (YggB), transmembrane region"/>
    <property type="match status" value="1"/>
</dbReference>
<evidence type="ECO:0000259" key="9">
    <source>
        <dbReference type="Pfam" id="PF00924"/>
    </source>
</evidence>
<feature type="transmembrane region" description="Helical" evidence="8">
    <location>
        <begin position="81"/>
        <end position="101"/>
    </location>
</feature>
<evidence type="ECO:0000256" key="3">
    <source>
        <dbReference type="ARBA" id="ARBA00022475"/>
    </source>
</evidence>
<dbReference type="FunFam" id="2.30.30.60:FF:000001">
    <property type="entry name" value="MscS Mechanosensitive ion channel"/>
    <property type="match status" value="1"/>
</dbReference>
<feature type="region of interest" description="Disordered" evidence="7">
    <location>
        <begin position="291"/>
        <end position="314"/>
    </location>
</feature>
<comment type="subcellular location">
    <subcellularLocation>
        <location evidence="1">Cell membrane</location>
        <topology evidence="1">Multi-pass membrane protein</topology>
    </subcellularLocation>
</comment>
<sequence>MGWLAANIDTIGRRVLAIVVIVIAAVVVRYLAHRAITKVTTVTATGKVPKLLRPIKERADVIILGPRGVARRTQRAESIGGLLKSIASFVIVTIAIILILAELGINVGPILASAGIAGVAIGFGAQNLVKDFLSGIFMLLEDQYGVGDVVDLGPASGTVIDVGLRITTLRSVDGTIWYVRNGEVLRVGNSSQGESVVIIDLPLSYRADANKAAEIALATATEVAKSDEFADVVIKMPESQGVLTMTSDAVTIRLVATVRAGEQWAFGRAVRGAIKQAFDLAGIQSPASDLRYLAGRPGSGTDPGSTAQQPPETR</sequence>
<dbReference type="InterPro" id="IPR049142">
    <property type="entry name" value="MS_channel_1st"/>
</dbReference>
<keyword evidence="4 8" id="KW-0812">Transmembrane</keyword>
<protein>
    <submittedName>
        <fullName evidence="12">Mechanosensitive ion channel family protein</fullName>
    </submittedName>
</protein>
<dbReference type="Gene3D" id="2.30.30.60">
    <property type="match status" value="1"/>
</dbReference>
<keyword evidence="13" id="KW-1185">Reference proteome</keyword>
<feature type="transmembrane region" description="Helical" evidence="8">
    <location>
        <begin position="15"/>
        <end position="32"/>
    </location>
</feature>
<dbReference type="InterPro" id="IPR045276">
    <property type="entry name" value="YbiO_bact"/>
</dbReference>
<dbReference type="GO" id="GO:0005886">
    <property type="term" value="C:plasma membrane"/>
    <property type="evidence" value="ECO:0007669"/>
    <property type="project" value="UniProtKB-SubCell"/>
</dbReference>
<dbReference type="Pfam" id="PF00924">
    <property type="entry name" value="MS_channel_2nd"/>
    <property type="match status" value="1"/>
</dbReference>
<dbReference type="Pfam" id="PF21082">
    <property type="entry name" value="MS_channel_3rd"/>
    <property type="match status" value="1"/>
</dbReference>
<dbReference type="Proteomes" id="UP000562984">
    <property type="component" value="Unassembled WGS sequence"/>
</dbReference>
<evidence type="ECO:0000256" key="6">
    <source>
        <dbReference type="ARBA" id="ARBA00023136"/>
    </source>
</evidence>
<dbReference type="PANTHER" id="PTHR30460">
    <property type="entry name" value="MODERATE CONDUCTANCE MECHANOSENSITIVE CHANNEL YBIO"/>
    <property type="match status" value="1"/>
</dbReference>
<keyword evidence="6 8" id="KW-0472">Membrane</keyword>
<feature type="domain" description="Mechanosensitive ion channel MscS" evidence="9">
    <location>
        <begin position="127"/>
        <end position="190"/>
    </location>
</feature>
<evidence type="ECO:0000256" key="5">
    <source>
        <dbReference type="ARBA" id="ARBA00022989"/>
    </source>
</evidence>
<reference evidence="12 13" key="1">
    <citation type="submission" date="2020-05" db="EMBL/GenBank/DDBJ databases">
        <title>Nakamurella sp. DB0629 isolated from air conditioner.</title>
        <authorList>
            <person name="Kim D.H."/>
            <person name="Kim D.-U."/>
        </authorList>
    </citation>
    <scope>NUCLEOTIDE SEQUENCE [LARGE SCALE GENOMIC DNA]</scope>
    <source>
        <strain evidence="12 13">DB0629</strain>
    </source>
</reference>
<proteinExistence type="inferred from homology"/>
<dbReference type="FunFam" id="1.10.287.1260:FF:000005">
    <property type="entry name" value="Mechanosensitive ion channel family protein"/>
    <property type="match status" value="1"/>
</dbReference>
<evidence type="ECO:0000256" key="7">
    <source>
        <dbReference type="SAM" id="MobiDB-lite"/>
    </source>
</evidence>
<dbReference type="InterPro" id="IPR023408">
    <property type="entry name" value="MscS_beta-dom_sf"/>
</dbReference>
<dbReference type="AlphaFoldDB" id="A0A849AF84"/>
<evidence type="ECO:0000256" key="8">
    <source>
        <dbReference type="SAM" id="Phobius"/>
    </source>
</evidence>
<dbReference type="Gene3D" id="1.10.287.1260">
    <property type="match status" value="1"/>
</dbReference>
<dbReference type="SUPFAM" id="SSF50182">
    <property type="entry name" value="Sm-like ribonucleoproteins"/>
    <property type="match status" value="1"/>
</dbReference>
<gene>
    <name evidence="12" type="ORF">HKD39_15740</name>
</gene>
<evidence type="ECO:0000256" key="1">
    <source>
        <dbReference type="ARBA" id="ARBA00004651"/>
    </source>
</evidence>
<dbReference type="EMBL" id="JABEND010000010">
    <property type="protein sequence ID" value="NNG37130.1"/>
    <property type="molecule type" value="Genomic_DNA"/>
</dbReference>
<comment type="similarity">
    <text evidence="2">Belongs to the MscS (TC 1.A.23) family.</text>
</comment>
<feature type="transmembrane region" description="Helical" evidence="8">
    <location>
        <begin position="107"/>
        <end position="129"/>
    </location>
</feature>
<dbReference type="InterPro" id="IPR011014">
    <property type="entry name" value="MscS_channel_TM-2"/>
</dbReference>
<keyword evidence="3" id="KW-1003">Cell membrane</keyword>